<dbReference type="AlphaFoldDB" id="A0A0C2VZN1"/>
<dbReference type="NCBIfam" id="TIGR01891">
    <property type="entry name" value="amidohydrolases"/>
    <property type="match status" value="1"/>
</dbReference>
<comment type="cofactor">
    <cofactor evidence="1">
        <name>Mn(2+)</name>
        <dbReference type="ChEBI" id="CHEBI:29035"/>
    </cofactor>
    <text evidence="1">The Mn(2+) ion enhances activity.</text>
</comment>
<dbReference type="EMBL" id="JXRP01000009">
    <property type="protein sequence ID" value="KIL49836.1"/>
    <property type="molecule type" value="Genomic_DNA"/>
</dbReference>
<proteinExistence type="predicted"/>
<gene>
    <name evidence="3" type="ORF">KP78_13040</name>
</gene>
<dbReference type="SUPFAM" id="SSF55031">
    <property type="entry name" value="Bacterial exopeptidase dimerisation domain"/>
    <property type="match status" value="1"/>
</dbReference>
<sequence>MEISEENQKNSLIKWRRTLHQIPEVGFTEFQTTYFLAKMLDELGWTVTVGKEVMNEEARYGVPRSNVLEASKHRARNAGIPEAFLEKLAGGFTGVVATLDSGRTGQHAALRFDIDALPIDETTNENHLPNREGFASTHPGEMHACGHDAHAAIGLGVAQKLSSELPKWNGKVTLLFQPAEEGSRGAKAMVANGWLDGVDLFLSGHVGIRSLAVGQVAASSDQILATTKLDVTFKGVAAHAGVEPEKGKNALLAAASAAVQLLSLPKHPGGTTRLNVGSMKAGRGRNIIPDEAVMEVETRGETTILNQWVVTQAEHIIREAAQQYEVEVLIDYVGEGETAASDLSFAPLLERAAENSGIITEVFPVQPLGGSEDASVMMNYVRKKGGKATYMIFGTPLASGHHQPDFDIDEHVLQVGVDVYTRLIYQTSKELKENE</sequence>
<dbReference type="Proteomes" id="UP000031938">
    <property type="component" value="Unassembled WGS sequence"/>
</dbReference>
<name>A0A0C2VZN1_9BACL</name>
<reference evidence="3 4" key="1">
    <citation type="submission" date="2015-01" db="EMBL/GenBank/DDBJ databases">
        <title>Genome sequencing of Jeotgalibacillus soli.</title>
        <authorList>
            <person name="Goh K.M."/>
            <person name="Chan K.-G."/>
            <person name="Yaakop A.S."/>
            <person name="Ee R."/>
            <person name="Gan H.M."/>
            <person name="Chan C.S."/>
        </authorList>
    </citation>
    <scope>NUCLEOTIDE SEQUENCE [LARGE SCALE GENOMIC DNA]</scope>
    <source>
        <strain evidence="3 4">P9</strain>
    </source>
</reference>
<feature type="domain" description="Peptidase M20 dimerisation" evidence="2">
    <location>
        <begin position="229"/>
        <end position="324"/>
    </location>
</feature>
<feature type="binding site" evidence="1">
    <location>
        <position position="402"/>
    </location>
    <ligand>
        <name>Mn(2+)</name>
        <dbReference type="ChEBI" id="CHEBI:29035"/>
        <label>2</label>
    </ligand>
</feature>
<dbReference type="PANTHER" id="PTHR30575:SF3">
    <property type="entry name" value="PEPTIDASE M20 DIMERISATION DOMAIN-CONTAINING PROTEIN"/>
    <property type="match status" value="1"/>
</dbReference>
<accession>A0A0C2VZN1</accession>
<dbReference type="RefSeq" id="WP_041087088.1">
    <property type="nucleotide sequence ID" value="NZ_JXRP01000009.1"/>
</dbReference>
<dbReference type="OrthoDB" id="2416606at2"/>
<protein>
    <submittedName>
        <fullName evidence="3">Peptidase M20</fullName>
    </submittedName>
</protein>
<dbReference type="Pfam" id="PF01546">
    <property type="entry name" value="Peptidase_M20"/>
    <property type="match status" value="1"/>
</dbReference>
<evidence type="ECO:0000313" key="3">
    <source>
        <dbReference type="EMBL" id="KIL49836.1"/>
    </source>
</evidence>
<dbReference type="GO" id="GO:0046657">
    <property type="term" value="P:folic acid catabolic process"/>
    <property type="evidence" value="ECO:0007669"/>
    <property type="project" value="TreeGrafter"/>
</dbReference>
<organism evidence="3 4">
    <name type="scientific">Jeotgalibacillus soli</name>
    <dbReference type="NCBI Taxonomy" id="889306"/>
    <lineage>
        <taxon>Bacteria</taxon>
        <taxon>Bacillati</taxon>
        <taxon>Bacillota</taxon>
        <taxon>Bacilli</taxon>
        <taxon>Bacillales</taxon>
        <taxon>Caryophanaceae</taxon>
        <taxon>Jeotgalibacillus</taxon>
    </lineage>
</organism>
<dbReference type="GO" id="GO:0016805">
    <property type="term" value="F:dipeptidase activity"/>
    <property type="evidence" value="ECO:0007669"/>
    <property type="project" value="TreeGrafter"/>
</dbReference>
<feature type="binding site" evidence="1">
    <location>
        <position position="181"/>
    </location>
    <ligand>
        <name>Mn(2+)</name>
        <dbReference type="ChEBI" id="CHEBI:29035"/>
        <label>2</label>
    </ligand>
</feature>
<dbReference type="InterPro" id="IPR011650">
    <property type="entry name" value="Peptidase_M20_dimer"/>
</dbReference>
<dbReference type="STRING" id="889306.KP78_13040"/>
<feature type="binding site" evidence="1">
    <location>
        <position position="147"/>
    </location>
    <ligand>
        <name>Mn(2+)</name>
        <dbReference type="ChEBI" id="CHEBI:29035"/>
        <label>2</label>
    </ligand>
</feature>
<evidence type="ECO:0000259" key="2">
    <source>
        <dbReference type="Pfam" id="PF07687"/>
    </source>
</evidence>
<keyword evidence="1" id="KW-0479">Metal-binding</keyword>
<evidence type="ECO:0000256" key="1">
    <source>
        <dbReference type="PIRSR" id="PIRSR005962-1"/>
    </source>
</evidence>
<comment type="caution">
    <text evidence="3">The sequence shown here is derived from an EMBL/GenBank/DDBJ whole genome shotgun (WGS) entry which is preliminary data.</text>
</comment>
<dbReference type="Pfam" id="PF07687">
    <property type="entry name" value="M20_dimer"/>
    <property type="match status" value="1"/>
</dbReference>
<feature type="binding site" evidence="1">
    <location>
        <position position="205"/>
    </location>
    <ligand>
        <name>Mn(2+)</name>
        <dbReference type="ChEBI" id="CHEBI:29035"/>
        <label>2</label>
    </ligand>
</feature>
<dbReference type="PATRIC" id="fig|889306.3.peg.1313"/>
<dbReference type="PANTHER" id="PTHR30575">
    <property type="entry name" value="PEPTIDASE M20"/>
    <property type="match status" value="1"/>
</dbReference>
<dbReference type="InterPro" id="IPR017439">
    <property type="entry name" value="Amidohydrolase"/>
</dbReference>
<dbReference type="Gene3D" id="3.40.630.10">
    <property type="entry name" value="Zn peptidases"/>
    <property type="match status" value="2"/>
</dbReference>
<keyword evidence="1" id="KW-0464">Manganese</keyword>
<dbReference type="InterPro" id="IPR002933">
    <property type="entry name" value="Peptidase_M20"/>
</dbReference>
<dbReference type="GO" id="GO:0071713">
    <property type="term" value="F:para-aminobenzoyl-glutamate hydrolase activity"/>
    <property type="evidence" value="ECO:0007669"/>
    <property type="project" value="TreeGrafter"/>
</dbReference>
<dbReference type="GO" id="GO:0005737">
    <property type="term" value="C:cytoplasm"/>
    <property type="evidence" value="ECO:0007669"/>
    <property type="project" value="TreeGrafter"/>
</dbReference>
<dbReference type="SUPFAM" id="SSF53187">
    <property type="entry name" value="Zn-dependent exopeptidases"/>
    <property type="match status" value="1"/>
</dbReference>
<dbReference type="InterPro" id="IPR036264">
    <property type="entry name" value="Bact_exopeptidase_dim_dom"/>
</dbReference>
<feature type="binding site" evidence="1">
    <location>
        <position position="145"/>
    </location>
    <ligand>
        <name>Mn(2+)</name>
        <dbReference type="ChEBI" id="CHEBI:29035"/>
        <label>2</label>
    </ligand>
</feature>
<keyword evidence="4" id="KW-1185">Reference proteome</keyword>
<evidence type="ECO:0000313" key="4">
    <source>
        <dbReference type="Proteomes" id="UP000031938"/>
    </source>
</evidence>
<dbReference type="PIRSF" id="PIRSF005962">
    <property type="entry name" value="Pept_M20D_amidohydro"/>
    <property type="match status" value="1"/>
</dbReference>
<dbReference type="InterPro" id="IPR052030">
    <property type="entry name" value="Peptidase_M20/M20A_hydrolases"/>
</dbReference>
<dbReference type="GO" id="GO:0046872">
    <property type="term" value="F:metal ion binding"/>
    <property type="evidence" value="ECO:0007669"/>
    <property type="project" value="UniProtKB-KW"/>
</dbReference>